<dbReference type="PANTHER" id="PTHR32285">
    <property type="entry name" value="PROTEIN TRICHOME BIREFRINGENCE-LIKE 9-RELATED"/>
    <property type="match status" value="1"/>
</dbReference>
<dbReference type="AlphaFoldDB" id="A0AAD7Q0X3"/>
<reference evidence="10" key="1">
    <citation type="journal article" date="2023" name="Science">
        <title>Elucidation of the pathway for biosynthesis of saponin adjuvants from the soapbark tree.</title>
        <authorList>
            <person name="Reed J."/>
            <person name="Orme A."/>
            <person name="El-Demerdash A."/>
            <person name="Owen C."/>
            <person name="Martin L.B.B."/>
            <person name="Misra R.C."/>
            <person name="Kikuchi S."/>
            <person name="Rejzek M."/>
            <person name="Martin A.C."/>
            <person name="Harkess A."/>
            <person name="Leebens-Mack J."/>
            <person name="Louveau T."/>
            <person name="Stephenson M.J."/>
            <person name="Osbourn A."/>
        </authorList>
    </citation>
    <scope>NUCLEOTIDE SEQUENCE</scope>
    <source>
        <strain evidence="10">S10</strain>
    </source>
</reference>
<proteinExistence type="inferred from homology"/>
<gene>
    <name evidence="10" type="ORF">O6P43_010646</name>
</gene>
<dbReference type="PANTHER" id="PTHR32285:SF313">
    <property type="entry name" value="PMR5_CAS1P GDSL_SGNH-LIKE ACYL-ESTERASE FAMILY PROTEIN"/>
    <property type="match status" value="1"/>
</dbReference>
<evidence type="ECO:0000313" key="10">
    <source>
        <dbReference type="EMBL" id="KAJ7972809.1"/>
    </source>
</evidence>
<keyword evidence="4" id="KW-0735">Signal-anchor</keyword>
<dbReference type="KEGG" id="qsa:O6P43_010646"/>
<dbReference type="InterPro" id="IPR026057">
    <property type="entry name" value="TBL_C"/>
</dbReference>
<sequence length="431" mass="49826">MTHLDLFSKFKRFNSLEPSLRILGFFLVTLLFIGCFFYLDYHTVVRRFHSHGVTWLGFRGSSLSSSSSFGGDVLPEFLYENGDGCDIFDGNWVWDESYPLYQSQNCSFLDTGFRCSENGRPDSFYTKWRWQPKDCNLPRFDARKMLEKLQGRRLVFVGDSIGRNQWESLLCMLSSTIPNKTNVYEVNGRPITKHTGFLVFKFEEFNCTVEYYRSPFLVIQGRPPPGAPEEVKMTLRVDQMDWTSTQWRDADVLVLNAGHWWDYGKTVREGCYFQIGEEVKMNMSIENAFRKSIETVTNRISSEVNLTKTYVLFRTYAPVHFRGGDWDTGGGCHFEKLPDLGPSQVLSGSHFKIVVDVLLEHMNRSQKMKFDLLNVTVMSLHRKDGHPSLYYLGPDTGPASINRQDCSHWCLPGVPDIWNQLLYALILKRQS</sequence>
<evidence type="ECO:0000256" key="4">
    <source>
        <dbReference type="ARBA" id="ARBA00022968"/>
    </source>
</evidence>
<comment type="caution">
    <text evidence="10">The sequence shown here is derived from an EMBL/GenBank/DDBJ whole genome shotgun (WGS) entry which is preliminary data.</text>
</comment>
<comment type="subcellular location">
    <subcellularLocation>
        <location evidence="1">Membrane</location>
        <topology evidence="1">Single-pass membrane protein</topology>
    </subcellularLocation>
</comment>
<evidence type="ECO:0000256" key="7">
    <source>
        <dbReference type="SAM" id="Phobius"/>
    </source>
</evidence>
<dbReference type="EMBL" id="JARAOO010000004">
    <property type="protein sequence ID" value="KAJ7972809.1"/>
    <property type="molecule type" value="Genomic_DNA"/>
</dbReference>
<evidence type="ECO:0000256" key="6">
    <source>
        <dbReference type="ARBA" id="ARBA00023136"/>
    </source>
</evidence>
<keyword evidence="6 7" id="KW-0472">Membrane</keyword>
<comment type="similarity">
    <text evidence="2">Belongs to the PC-esterase family. TBL subfamily.</text>
</comment>
<feature type="domain" description="Trichome birefringence-like C-terminal" evidence="8">
    <location>
        <begin position="137"/>
        <end position="424"/>
    </location>
</feature>
<evidence type="ECO:0000256" key="5">
    <source>
        <dbReference type="ARBA" id="ARBA00022989"/>
    </source>
</evidence>
<protein>
    <submittedName>
        <fullName evidence="10">Trichome birefringence-like family</fullName>
    </submittedName>
</protein>
<evidence type="ECO:0000259" key="9">
    <source>
        <dbReference type="Pfam" id="PF14416"/>
    </source>
</evidence>
<dbReference type="InterPro" id="IPR029962">
    <property type="entry name" value="TBL"/>
</dbReference>
<evidence type="ECO:0000256" key="3">
    <source>
        <dbReference type="ARBA" id="ARBA00022692"/>
    </source>
</evidence>
<feature type="domain" description="Trichome birefringence-like N-terminal" evidence="9">
    <location>
        <begin position="84"/>
        <end position="136"/>
    </location>
</feature>
<evidence type="ECO:0000259" key="8">
    <source>
        <dbReference type="Pfam" id="PF13839"/>
    </source>
</evidence>
<evidence type="ECO:0000256" key="2">
    <source>
        <dbReference type="ARBA" id="ARBA00007727"/>
    </source>
</evidence>
<evidence type="ECO:0000256" key="1">
    <source>
        <dbReference type="ARBA" id="ARBA00004167"/>
    </source>
</evidence>
<keyword evidence="11" id="KW-1185">Reference proteome</keyword>
<organism evidence="10 11">
    <name type="scientific">Quillaja saponaria</name>
    <name type="common">Soap bark tree</name>
    <dbReference type="NCBI Taxonomy" id="32244"/>
    <lineage>
        <taxon>Eukaryota</taxon>
        <taxon>Viridiplantae</taxon>
        <taxon>Streptophyta</taxon>
        <taxon>Embryophyta</taxon>
        <taxon>Tracheophyta</taxon>
        <taxon>Spermatophyta</taxon>
        <taxon>Magnoliopsida</taxon>
        <taxon>eudicotyledons</taxon>
        <taxon>Gunneridae</taxon>
        <taxon>Pentapetalae</taxon>
        <taxon>rosids</taxon>
        <taxon>fabids</taxon>
        <taxon>Fabales</taxon>
        <taxon>Quillajaceae</taxon>
        <taxon>Quillaja</taxon>
    </lineage>
</organism>
<feature type="transmembrane region" description="Helical" evidence="7">
    <location>
        <begin position="20"/>
        <end position="39"/>
    </location>
</feature>
<dbReference type="GO" id="GO:0016413">
    <property type="term" value="F:O-acetyltransferase activity"/>
    <property type="evidence" value="ECO:0007669"/>
    <property type="project" value="InterPro"/>
</dbReference>
<accession>A0AAD7Q0X3</accession>
<dbReference type="Proteomes" id="UP001163823">
    <property type="component" value="Chromosome 4"/>
</dbReference>
<dbReference type="GO" id="GO:0016020">
    <property type="term" value="C:membrane"/>
    <property type="evidence" value="ECO:0007669"/>
    <property type="project" value="UniProtKB-SubCell"/>
</dbReference>
<evidence type="ECO:0000313" key="11">
    <source>
        <dbReference type="Proteomes" id="UP001163823"/>
    </source>
</evidence>
<dbReference type="GO" id="GO:0005794">
    <property type="term" value="C:Golgi apparatus"/>
    <property type="evidence" value="ECO:0007669"/>
    <property type="project" value="TreeGrafter"/>
</dbReference>
<keyword evidence="5 7" id="KW-1133">Transmembrane helix</keyword>
<keyword evidence="3 7" id="KW-0812">Transmembrane</keyword>
<name>A0AAD7Q0X3_QUISA</name>
<dbReference type="InterPro" id="IPR025846">
    <property type="entry name" value="TBL_N"/>
</dbReference>
<dbReference type="Pfam" id="PF14416">
    <property type="entry name" value="PMR5N"/>
    <property type="match status" value="1"/>
</dbReference>
<dbReference type="Pfam" id="PF13839">
    <property type="entry name" value="PC-Esterase"/>
    <property type="match status" value="1"/>
</dbReference>